<proteinExistence type="predicted"/>
<reference evidence="1" key="1">
    <citation type="submission" date="2020-09" db="EMBL/GenBank/DDBJ databases">
        <title>Genome-Enabled Discovery of Anthraquinone Biosynthesis in Senna tora.</title>
        <authorList>
            <person name="Kang S.-H."/>
            <person name="Pandey R.P."/>
            <person name="Lee C.-M."/>
            <person name="Sim J.-S."/>
            <person name="Jeong J.-T."/>
            <person name="Choi B.-S."/>
            <person name="Jung M."/>
            <person name="Ginzburg D."/>
            <person name="Zhao K."/>
            <person name="Won S.Y."/>
            <person name="Oh T.-J."/>
            <person name="Yu Y."/>
            <person name="Kim N.-H."/>
            <person name="Lee O.R."/>
            <person name="Lee T.-H."/>
            <person name="Bashyal P."/>
            <person name="Kim T.-S."/>
            <person name="Lee W.-H."/>
            <person name="Kawkins C."/>
            <person name="Kim C.-K."/>
            <person name="Kim J.S."/>
            <person name="Ahn B.O."/>
            <person name="Rhee S.Y."/>
            <person name="Sohng J.K."/>
        </authorList>
    </citation>
    <scope>NUCLEOTIDE SEQUENCE</scope>
    <source>
        <tissue evidence="1">Leaf</tissue>
    </source>
</reference>
<sequence>MHLNYFEDELAIGNPGTQFLEARIIKANHRITPIGDFTGKYLRRVGPTSKQAQNHEKLVDRFKFRLIPKLVSWIKPIQAPTTTDSQLRHKNKGRQRSVRTMRYYFNGGTLSVSISEPRRAAIFSGSFSA</sequence>
<evidence type="ECO:0000313" key="1">
    <source>
        <dbReference type="EMBL" id="KAF7822904.1"/>
    </source>
</evidence>
<evidence type="ECO:0000313" key="2">
    <source>
        <dbReference type="Proteomes" id="UP000634136"/>
    </source>
</evidence>
<dbReference type="AlphaFoldDB" id="A0A834WN36"/>
<name>A0A834WN36_9FABA</name>
<gene>
    <name evidence="1" type="ORF">G2W53_021048</name>
</gene>
<dbReference type="EMBL" id="JAAIUW010000007">
    <property type="protein sequence ID" value="KAF7822904.1"/>
    <property type="molecule type" value="Genomic_DNA"/>
</dbReference>
<protein>
    <submittedName>
        <fullName evidence="1">Uncharacterized protein</fullName>
    </submittedName>
</protein>
<dbReference type="Proteomes" id="UP000634136">
    <property type="component" value="Unassembled WGS sequence"/>
</dbReference>
<comment type="caution">
    <text evidence="1">The sequence shown here is derived from an EMBL/GenBank/DDBJ whole genome shotgun (WGS) entry which is preliminary data.</text>
</comment>
<keyword evidence="2" id="KW-1185">Reference proteome</keyword>
<accession>A0A834WN36</accession>
<organism evidence="1 2">
    <name type="scientific">Senna tora</name>
    <dbReference type="NCBI Taxonomy" id="362788"/>
    <lineage>
        <taxon>Eukaryota</taxon>
        <taxon>Viridiplantae</taxon>
        <taxon>Streptophyta</taxon>
        <taxon>Embryophyta</taxon>
        <taxon>Tracheophyta</taxon>
        <taxon>Spermatophyta</taxon>
        <taxon>Magnoliopsida</taxon>
        <taxon>eudicotyledons</taxon>
        <taxon>Gunneridae</taxon>
        <taxon>Pentapetalae</taxon>
        <taxon>rosids</taxon>
        <taxon>fabids</taxon>
        <taxon>Fabales</taxon>
        <taxon>Fabaceae</taxon>
        <taxon>Caesalpinioideae</taxon>
        <taxon>Cassia clade</taxon>
        <taxon>Senna</taxon>
    </lineage>
</organism>